<dbReference type="GO" id="GO:2000058">
    <property type="term" value="P:regulation of ubiquitin-dependent protein catabolic process"/>
    <property type="evidence" value="ECO:0007669"/>
    <property type="project" value="TreeGrafter"/>
</dbReference>
<dbReference type="PANTHER" id="PTHR12948:SF3">
    <property type="entry name" value="NEDD8 ULTIMATE BUSTER 1"/>
    <property type="match status" value="1"/>
</dbReference>
<evidence type="ECO:0000259" key="2">
    <source>
        <dbReference type="PROSITE" id="PS50030"/>
    </source>
</evidence>
<evidence type="ECO:0000313" key="4">
    <source>
        <dbReference type="Proteomes" id="UP000015453"/>
    </source>
</evidence>
<dbReference type="SMART" id="SM00165">
    <property type="entry name" value="UBA"/>
    <property type="match status" value="2"/>
</dbReference>
<feature type="domain" description="UBA" evidence="2">
    <location>
        <begin position="287"/>
        <end position="327"/>
    </location>
</feature>
<dbReference type="CDD" id="cd14291">
    <property type="entry name" value="UBA1_NUB1_like"/>
    <property type="match status" value="1"/>
</dbReference>
<name>S8DKT2_9LAMI</name>
<dbReference type="InterPro" id="IPR009060">
    <property type="entry name" value="UBA-like_sf"/>
</dbReference>
<feature type="non-terminal residue" evidence="3">
    <location>
        <position position="406"/>
    </location>
</feature>
<keyword evidence="4" id="KW-1185">Reference proteome</keyword>
<dbReference type="SUPFAM" id="SSF46934">
    <property type="entry name" value="UBA-like"/>
    <property type="match status" value="2"/>
</dbReference>
<dbReference type="Pfam" id="PF00627">
    <property type="entry name" value="UBA"/>
    <property type="match status" value="1"/>
</dbReference>
<protein>
    <recommendedName>
        <fullName evidence="2">UBA domain-containing protein</fullName>
    </recommendedName>
</protein>
<dbReference type="PROSITE" id="PS50030">
    <property type="entry name" value="UBA"/>
    <property type="match status" value="2"/>
</dbReference>
<gene>
    <name evidence="3" type="ORF">M569_14677</name>
</gene>
<feature type="region of interest" description="Disordered" evidence="1">
    <location>
        <begin position="381"/>
        <end position="406"/>
    </location>
</feature>
<proteinExistence type="predicted"/>
<evidence type="ECO:0000256" key="1">
    <source>
        <dbReference type="SAM" id="MobiDB-lite"/>
    </source>
</evidence>
<accession>S8DKT2</accession>
<dbReference type="InterPro" id="IPR039749">
    <property type="entry name" value="NUB1"/>
</dbReference>
<sequence length="406" mass="45259">MEKLRIGGAWSGVLEVELDKWTVVMLREEVARRSHSAGPHSINLISGGRVLKDGDPTECLSKLGIRSNGKILATKVAVDRDGKSERDKFLSEEERFSKLSRLKAAASSLVNRHADGSLSVESFNLELENQSGEKVELGSETDQKAVMMGLMLHANAKALIRKEQYRDALEVLAMSEEAFSLCNPKVIEMVDNVSILQVDMVWCYFMLRDITLLSEAGIRLSKARRGLEHAHGKESSRLRILQRGRYPEIALRLRMELLEGVVAFHTGEMQKSKAALASAQEKYVQLQVPDEALSLLISMGYKEAAAKRALRLCNLDVSSAIDFLVEEQALKANKRAEDAKREKEIAEQKRYGTTPLRKPVHLEKLTGLASMGFEKDVAAEALRRNENDTQKALDDLTDPETNSSLQ</sequence>
<organism evidence="3 4">
    <name type="scientific">Genlisea aurea</name>
    <dbReference type="NCBI Taxonomy" id="192259"/>
    <lineage>
        <taxon>Eukaryota</taxon>
        <taxon>Viridiplantae</taxon>
        <taxon>Streptophyta</taxon>
        <taxon>Embryophyta</taxon>
        <taxon>Tracheophyta</taxon>
        <taxon>Spermatophyta</taxon>
        <taxon>Magnoliopsida</taxon>
        <taxon>eudicotyledons</taxon>
        <taxon>Gunneridae</taxon>
        <taxon>Pentapetalae</taxon>
        <taxon>asterids</taxon>
        <taxon>lamiids</taxon>
        <taxon>Lamiales</taxon>
        <taxon>Lentibulariaceae</taxon>
        <taxon>Genlisea</taxon>
    </lineage>
</organism>
<comment type="caution">
    <text evidence="3">The sequence shown here is derived from an EMBL/GenBank/DDBJ whole genome shotgun (WGS) entry which is preliminary data.</text>
</comment>
<evidence type="ECO:0000313" key="3">
    <source>
        <dbReference type="EMBL" id="EPS60127.1"/>
    </source>
</evidence>
<dbReference type="InterPro" id="IPR015940">
    <property type="entry name" value="UBA"/>
</dbReference>
<dbReference type="AlphaFoldDB" id="S8DKT2"/>
<dbReference type="OrthoDB" id="434245at2759"/>
<dbReference type="EMBL" id="AUSU01007800">
    <property type="protein sequence ID" value="EPS60127.1"/>
    <property type="molecule type" value="Genomic_DNA"/>
</dbReference>
<dbReference type="Proteomes" id="UP000015453">
    <property type="component" value="Unassembled WGS sequence"/>
</dbReference>
<dbReference type="PANTHER" id="PTHR12948">
    <property type="entry name" value="NEDD8 ULTIMATE BUSTER-1 BS4 PROTEIN"/>
    <property type="match status" value="1"/>
</dbReference>
<feature type="domain" description="UBA" evidence="2">
    <location>
        <begin position="359"/>
        <end position="399"/>
    </location>
</feature>
<feature type="compositionally biased region" description="Basic and acidic residues" evidence="1">
    <location>
        <begin position="381"/>
        <end position="394"/>
    </location>
</feature>
<dbReference type="Gene3D" id="1.10.8.10">
    <property type="entry name" value="DNA helicase RuvA subunit, C-terminal domain"/>
    <property type="match status" value="2"/>
</dbReference>
<reference evidence="3 4" key="1">
    <citation type="journal article" date="2013" name="BMC Genomics">
        <title>The miniature genome of a carnivorous plant Genlisea aurea contains a low number of genes and short non-coding sequences.</title>
        <authorList>
            <person name="Leushkin E.V."/>
            <person name="Sutormin R.A."/>
            <person name="Nabieva E.R."/>
            <person name="Penin A.A."/>
            <person name="Kondrashov A.S."/>
            <person name="Logacheva M.D."/>
        </authorList>
    </citation>
    <scope>NUCLEOTIDE SEQUENCE [LARGE SCALE GENOMIC DNA]</scope>
</reference>